<keyword evidence="7" id="KW-1185">Reference proteome</keyword>
<dbReference type="Pfam" id="PF07730">
    <property type="entry name" value="HisKA_3"/>
    <property type="match status" value="1"/>
</dbReference>
<keyword evidence="4" id="KW-0812">Transmembrane</keyword>
<organism evidence="6 7">
    <name type="scientific">Phytohabitans aurantiacus</name>
    <dbReference type="NCBI Taxonomy" id="3016789"/>
    <lineage>
        <taxon>Bacteria</taxon>
        <taxon>Bacillati</taxon>
        <taxon>Actinomycetota</taxon>
        <taxon>Actinomycetes</taxon>
        <taxon>Micromonosporales</taxon>
        <taxon>Micromonosporaceae</taxon>
    </lineage>
</organism>
<name>A0ABQ5R3G6_9ACTN</name>
<dbReference type="Gene3D" id="1.20.5.1930">
    <property type="match status" value="1"/>
</dbReference>
<feature type="transmembrane region" description="Helical" evidence="4">
    <location>
        <begin position="139"/>
        <end position="157"/>
    </location>
</feature>
<keyword evidence="2 6" id="KW-0418">Kinase</keyword>
<dbReference type="SUPFAM" id="SSF55874">
    <property type="entry name" value="ATPase domain of HSP90 chaperone/DNA topoisomerase II/histidine kinase"/>
    <property type="match status" value="1"/>
</dbReference>
<keyword evidence="4" id="KW-0472">Membrane</keyword>
<accession>A0ABQ5R3G6</accession>
<dbReference type="Proteomes" id="UP001144280">
    <property type="component" value="Unassembled WGS sequence"/>
</dbReference>
<keyword evidence="1" id="KW-0808">Transferase</keyword>
<feature type="transmembrane region" description="Helical" evidence="4">
    <location>
        <begin position="7"/>
        <end position="26"/>
    </location>
</feature>
<feature type="transmembrane region" description="Helical" evidence="4">
    <location>
        <begin position="115"/>
        <end position="133"/>
    </location>
</feature>
<keyword evidence="4" id="KW-1133">Transmembrane helix</keyword>
<evidence type="ECO:0000256" key="1">
    <source>
        <dbReference type="ARBA" id="ARBA00022679"/>
    </source>
</evidence>
<evidence type="ECO:0000256" key="4">
    <source>
        <dbReference type="SAM" id="Phobius"/>
    </source>
</evidence>
<evidence type="ECO:0000256" key="2">
    <source>
        <dbReference type="ARBA" id="ARBA00022777"/>
    </source>
</evidence>
<dbReference type="InterPro" id="IPR036890">
    <property type="entry name" value="HATPase_C_sf"/>
</dbReference>
<dbReference type="PANTHER" id="PTHR24421:SF63">
    <property type="entry name" value="SENSOR HISTIDINE KINASE DESK"/>
    <property type="match status" value="1"/>
</dbReference>
<feature type="transmembrane region" description="Helical" evidence="4">
    <location>
        <begin position="65"/>
        <end position="85"/>
    </location>
</feature>
<dbReference type="Gene3D" id="3.30.565.10">
    <property type="entry name" value="Histidine kinase-like ATPase, C-terminal domain"/>
    <property type="match status" value="1"/>
</dbReference>
<comment type="caution">
    <text evidence="6">The sequence shown here is derived from an EMBL/GenBank/DDBJ whole genome shotgun (WGS) entry which is preliminary data.</text>
</comment>
<evidence type="ECO:0000259" key="5">
    <source>
        <dbReference type="Pfam" id="PF07730"/>
    </source>
</evidence>
<dbReference type="InterPro" id="IPR050482">
    <property type="entry name" value="Sensor_HK_TwoCompSys"/>
</dbReference>
<dbReference type="CDD" id="cd16917">
    <property type="entry name" value="HATPase_UhpB-NarQ-NarX-like"/>
    <property type="match status" value="1"/>
</dbReference>
<feature type="transmembrane region" description="Helical" evidence="4">
    <location>
        <begin position="32"/>
        <end position="53"/>
    </location>
</feature>
<sequence length="357" mass="37831">MARGRFFWLWSGIWLVYLIEPLAQTWQDDDGAVRVLGVVVVGLFAAVFVAFFARLRRARLAGEPVPEPIGWAAVGALALLTVAITPAIGESALGMLTFVAVTALFSLPRRPALTIAGLLIAVPVAVPLAVPGWKIRYDLSFSIFLGCLVVWGVIQMLQRNAELAAAHEEIARLAVVDERNRFARDLHDLLGHSLTVVAVKAELAGRLVRLAPERAENEIGDVERLARQALRDVRAAVAGYVEVALAAELAGARAALDAAGIEADLPDDVDAVPAARRELFGWVVREGVTNVVRHSGAKRCRIRVTPSEIEVSDDGGGAGASSGRGLAGLGERVAAAGGSLAVSSVRGQGFTLRVRVP</sequence>
<dbReference type="GO" id="GO:0016301">
    <property type="term" value="F:kinase activity"/>
    <property type="evidence" value="ECO:0007669"/>
    <property type="project" value="UniProtKB-KW"/>
</dbReference>
<proteinExistence type="predicted"/>
<keyword evidence="3" id="KW-0902">Two-component regulatory system</keyword>
<dbReference type="InterPro" id="IPR011712">
    <property type="entry name" value="Sig_transdc_His_kin_sub3_dim/P"/>
</dbReference>
<protein>
    <submittedName>
        <fullName evidence="6">Histidine kinase</fullName>
    </submittedName>
</protein>
<dbReference type="PANTHER" id="PTHR24421">
    <property type="entry name" value="NITRATE/NITRITE SENSOR PROTEIN NARX-RELATED"/>
    <property type="match status" value="1"/>
</dbReference>
<evidence type="ECO:0000256" key="3">
    <source>
        <dbReference type="ARBA" id="ARBA00023012"/>
    </source>
</evidence>
<dbReference type="EMBL" id="BSDI01000042">
    <property type="protein sequence ID" value="GLI01261.1"/>
    <property type="molecule type" value="Genomic_DNA"/>
</dbReference>
<gene>
    <name evidence="6" type="primary">desK</name>
    <name evidence="6" type="ORF">Pa4123_65370</name>
</gene>
<reference evidence="6" key="1">
    <citation type="submission" date="2022-12" db="EMBL/GenBank/DDBJ databases">
        <title>New Phytohabitans aurantiacus sp. RD004123 nov., an actinomycete isolated from soil.</title>
        <authorList>
            <person name="Triningsih D.W."/>
            <person name="Harunari E."/>
            <person name="Igarashi Y."/>
        </authorList>
    </citation>
    <scope>NUCLEOTIDE SEQUENCE</scope>
    <source>
        <strain evidence="6">RD004123</strain>
    </source>
</reference>
<feature type="domain" description="Signal transduction histidine kinase subgroup 3 dimerisation and phosphoacceptor" evidence="5">
    <location>
        <begin position="178"/>
        <end position="240"/>
    </location>
</feature>
<evidence type="ECO:0000313" key="7">
    <source>
        <dbReference type="Proteomes" id="UP001144280"/>
    </source>
</evidence>
<evidence type="ECO:0000313" key="6">
    <source>
        <dbReference type="EMBL" id="GLI01261.1"/>
    </source>
</evidence>
<dbReference type="RefSeq" id="WP_281902151.1">
    <property type="nucleotide sequence ID" value="NZ_BSDI01000042.1"/>
</dbReference>